<proteinExistence type="predicted"/>
<protein>
    <submittedName>
        <fullName evidence="1">Uncharacterized protein</fullName>
    </submittedName>
</protein>
<keyword evidence="2" id="KW-1185">Reference proteome</keyword>
<dbReference type="Proteomes" id="UP000466607">
    <property type="component" value="Chromosome"/>
</dbReference>
<name>A0AAD1INW3_9MYCO</name>
<dbReference type="EMBL" id="AP022586">
    <property type="protein sequence ID" value="BBY18366.1"/>
    <property type="molecule type" value="Genomic_DNA"/>
</dbReference>
<reference evidence="1 2" key="1">
    <citation type="journal article" date="2019" name="Emerg. Microbes Infect.">
        <title>Comprehensive subspecies identification of 175 nontuberculous mycobacteria species based on 7547 genomic profiles.</title>
        <authorList>
            <person name="Matsumoto Y."/>
            <person name="Kinjo T."/>
            <person name="Motooka D."/>
            <person name="Nabeya D."/>
            <person name="Jung N."/>
            <person name="Uechi K."/>
            <person name="Horii T."/>
            <person name="Iida T."/>
            <person name="Fujita J."/>
            <person name="Nakamura S."/>
        </authorList>
    </citation>
    <scope>NUCLEOTIDE SEQUENCE [LARGE SCALE GENOMIC DNA]</scope>
    <source>
        <strain evidence="1 2">JCM 17423</strain>
    </source>
</reference>
<evidence type="ECO:0000313" key="2">
    <source>
        <dbReference type="Proteomes" id="UP000466607"/>
    </source>
</evidence>
<evidence type="ECO:0000313" key="1">
    <source>
        <dbReference type="EMBL" id="BBY18366.1"/>
    </source>
</evidence>
<gene>
    <name evidence="1" type="ORF">MLIT_39580</name>
</gene>
<dbReference type="AlphaFoldDB" id="A0AAD1INW3"/>
<organism evidence="1 2">
    <name type="scientific">Mycolicibacterium litorale</name>
    <dbReference type="NCBI Taxonomy" id="758802"/>
    <lineage>
        <taxon>Bacteria</taxon>
        <taxon>Bacillati</taxon>
        <taxon>Actinomycetota</taxon>
        <taxon>Actinomycetes</taxon>
        <taxon>Mycobacteriales</taxon>
        <taxon>Mycobacteriaceae</taxon>
        <taxon>Mycolicibacterium</taxon>
    </lineage>
</organism>
<accession>A0AAD1INW3</accession>
<sequence length="197" mass="20914">MFTGHIAGLGTSAGVRIVVGSWHRSPFGAFTDVMVQQPDERRVLLAPTDAVADFVATTYHFDSVEVGPVAATLGTDRLTVRSAALDLDVGIGGPAPLDRLLRLVPGRLATAPWWLRTIDPVASRLVRGVRTAGTAGGGRREYYGVRRSRRLTSAAGRYRDADLGALRPLWPPVAFGFASAPPTPQLVSVTTTIIDAG</sequence>